<dbReference type="InterPro" id="IPR035985">
    <property type="entry name" value="Ubiquitin-activating_enz"/>
</dbReference>
<evidence type="ECO:0000313" key="2">
    <source>
        <dbReference type="EMBL" id="AHF24154.1"/>
    </source>
</evidence>
<dbReference type="PANTHER" id="PTHR43267:SF1">
    <property type="entry name" value="TRNA THREONYLCARBAMOYLADENOSINE DEHYDRATASE"/>
    <property type="match status" value="1"/>
</dbReference>
<reference evidence="2" key="1">
    <citation type="journal article" date="2013" name="PLoS ONE">
        <title>Metagenomic insights into the carbohydrate-active enzymes carried by the microorganisms adhering to solid digesta in the rumen of cows.</title>
        <authorList>
            <person name="Wang L."/>
            <person name="Hatem A."/>
            <person name="Catalyurek U.V."/>
            <person name="Morrison M."/>
            <person name="Yu Z."/>
        </authorList>
    </citation>
    <scope>NUCLEOTIDE SEQUENCE</scope>
</reference>
<dbReference type="GO" id="GO:0008641">
    <property type="term" value="F:ubiquitin-like modifier activating enzyme activity"/>
    <property type="evidence" value="ECO:0007669"/>
    <property type="project" value="InterPro"/>
</dbReference>
<evidence type="ECO:0000259" key="1">
    <source>
        <dbReference type="Pfam" id="PF00899"/>
    </source>
</evidence>
<dbReference type="AlphaFoldDB" id="W0FL19"/>
<proteinExistence type="predicted"/>
<dbReference type="InterPro" id="IPR000594">
    <property type="entry name" value="ThiF_NAD_FAD-bd"/>
</dbReference>
<organism evidence="2">
    <name type="scientific">uncultured bacterium Contig46</name>
    <dbReference type="NCBI Taxonomy" id="1393580"/>
    <lineage>
        <taxon>Bacteria</taxon>
        <taxon>environmental samples</taxon>
    </lineage>
</organism>
<sequence>MLNQFSRTQLLFGPEAMDKLNQSRVAVFGIGGVGGYAFEALVRSGIGMLDLIDDDRVCLTNLNRQLYATRKTVGKYKVDAAEERVYEINPDCRVNTYKTFYMPDTRDLFDFSQYDYVIDAIDTVTGKLSLIEAAEAAGTPIICSMGAGNKTDPTAFRVADIYRTSVCPLARVIRRECRKRKIKHLKVVYSTEQPVRPLEDPAISCRSHCICPPGTRKCTVRRDIPGSTAFVPSVAGLIIAGEVIKDLSGYGKDERNNN</sequence>
<dbReference type="EMBL" id="KC246785">
    <property type="protein sequence ID" value="AHF24154.1"/>
    <property type="molecule type" value="Genomic_DNA"/>
</dbReference>
<dbReference type="CDD" id="cd00755">
    <property type="entry name" value="YgdL_like"/>
    <property type="match status" value="1"/>
</dbReference>
<feature type="domain" description="THIF-type NAD/FAD binding fold" evidence="1">
    <location>
        <begin position="10"/>
        <end position="253"/>
    </location>
</feature>
<dbReference type="Pfam" id="PF00899">
    <property type="entry name" value="ThiF"/>
    <property type="match status" value="1"/>
</dbReference>
<dbReference type="PANTHER" id="PTHR43267">
    <property type="entry name" value="TRNA THREONYLCARBAMOYLADENOSINE DEHYDRATASE"/>
    <property type="match status" value="1"/>
</dbReference>
<dbReference type="GO" id="GO:0061503">
    <property type="term" value="F:tRNA threonylcarbamoyladenosine dehydratase"/>
    <property type="evidence" value="ECO:0007669"/>
    <property type="project" value="TreeGrafter"/>
</dbReference>
<protein>
    <submittedName>
        <fullName evidence="2">Dinucleotide-utilizing enzymes involved in molybdopterin and thiamine biosynthesis family 1</fullName>
    </submittedName>
</protein>
<name>W0FL19_9BACT</name>
<dbReference type="InterPro" id="IPR045886">
    <property type="entry name" value="ThiF/MoeB/HesA"/>
</dbReference>
<dbReference type="SUPFAM" id="SSF69572">
    <property type="entry name" value="Activating enzymes of the ubiquitin-like proteins"/>
    <property type="match status" value="1"/>
</dbReference>
<dbReference type="GO" id="GO:0061504">
    <property type="term" value="P:cyclic threonylcarbamoyladenosine biosynthetic process"/>
    <property type="evidence" value="ECO:0007669"/>
    <property type="project" value="TreeGrafter"/>
</dbReference>
<dbReference type="Gene3D" id="3.40.50.720">
    <property type="entry name" value="NAD(P)-binding Rossmann-like Domain"/>
    <property type="match status" value="1"/>
</dbReference>
<accession>W0FL19</accession>